<reference evidence="4 6" key="2">
    <citation type="journal article" date="2018" name="Syst. Appl. Microbiol.">
        <title>Characterization and high-quality draft genome sequence of Herbivorax saccincola A7, an anaerobic, alkaliphilic, thermophilic, cellulolytic, and xylanolytic bacterium.</title>
        <authorList>
            <person name="Aikawa S."/>
            <person name="Baramee S."/>
            <person name="Sermsathanaswadi J."/>
            <person name="Thianheng P."/>
            <person name="Tachaapaikoon C."/>
            <person name="Shikata A."/>
            <person name="Waeonukul R."/>
            <person name="Pason P."/>
            <person name="Ratanakhanokchai K."/>
            <person name="Kosugi A."/>
        </authorList>
    </citation>
    <scope>NUCLEOTIDE SEQUENCE [LARGE SCALE GENOMIC DNA]</scope>
    <source>
        <strain evidence="4 6">A7</strain>
    </source>
</reference>
<dbReference type="OrthoDB" id="9815852at2"/>
<dbReference type="PANTHER" id="PTHR46558:SF4">
    <property type="entry name" value="DNA-BIDING PHAGE PROTEIN"/>
    <property type="match status" value="1"/>
</dbReference>
<dbReference type="Gene3D" id="1.10.260.40">
    <property type="entry name" value="lambda repressor-like DNA-binding domains"/>
    <property type="match status" value="1"/>
</dbReference>
<dbReference type="EMBL" id="CP025197">
    <property type="protein sequence ID" value="AUG58735.1"/>
    <property type="molecule type" value="Genomic_DNA"/>
</dbReference>
<organism evidence="3 5">
    <name type="scientific">Acetivibrio saccincola</name>
    <dbReference type="NCBI Taxonomy" id="1677857"/>
    <lineage>
        <taxon>Bacteria</taxon>
        <taxon>Bacillati</taxon>
        <taxon>Bacillota</taxon>
        <taxon>Clostridia</taxon>
        <taxon>Eubacteriales</taxon>
        <taxon>Oscillospiraceae</taxon>
        <taxon>Acetivibrio</taxon>
    </lineage>
</organism>
<evidence type="ECO:0000313" key="3">
    <source>
        <dbReference type="EMBL" id="AUG58735.1"/>
    </source>
</evidence>
<dbReference type="EMBL" id="NEMB01000003">
    <property type="protein sequence ID" value="PQQ66167.1"/>
    <property type="molecule type" value="Genomic_DNA"/>
</dbReference>
<evidence type="ECO:0000313" key="6">
    <source>
        <dbReference type="Proteomes" id="UP000239720"/>
    </source>
</evidence>
<evidence type="ECO:0000256" key="1">
    <source>
        <dbReference type="ARBA" id="ARBA00023125"/>
    </source>
</evidence>
<evidence type="ECO:0000313" key="5">
    <source>
        <dbReference type="Proteomes" id="UP000233534"/>
    </source>
</evidence>
<feature type="domain" description="HTH cro/C1-type" evidence="2">
    <location>
        <begin position="6"/>
        <end position="60"/>
    </location>
</feature>
<accession>A0A2K9EHP2</accession>
<dbReference type="PROSITE" id="PS50943">
    <property type="entry name" value="HTH_CROC1"/>
    <property type="match status" value="1"/>
</dbReference>
<dbReference type="AlphaFoldDB" id="A0A2K9EHP2"/>
<dbReference type="CDD" id="cd00093">
    <property type="entry name" value="HTH_XRE"/>
    <property type="match status" value="1"/>
</dbReference>
<keyword evidence="1" id="KW-0238">DNA-binding</keyword>
<dbReference type="InterPro" id="IPR037914">
    <property type="entry name" value="SpoVT-AbrB_sf"/>
</dbReference>
<name>A0A2K9EHP2_9FIRM</name>
<dbReference type="NCBIfam" id="TIGR01439">
    <property type="entry name" value="lp_hng_hel_AbrB"/>
    <property type="match status" value="1"/>
</dbReference>
<dbReference type="Pfam" id="PF01381">
    <property type="entry name" value="HTH_3"/>
    <property type="match status" value="1"/>
</dbReference>
<sequence>MLKDNLIMLRNMHGYSQEEIAEKIGISRQAYGKWESGATIPDIEKCSCLAKVYGVTIDSLVKTETADGIGMIPPAPKGKNIWGSVTINERGQIVIPKAARDKFGLTGGQRLIVLSDEEGIALIPAEIFESKMKAILKFGSMKRDEE</sequence>
<dbReference type="SMART" id="SM00966">
    <property type="entry name" value="SpoVT_AbrB"/>
    <property type="match status" value="1"/>
</dbReference>
<gene>
    <name evidence="4" type="ORF">B9R14_04960</name>
    <name evidence="3" type="ORF">HVS_14370</name>
</gene>
<evidence type="ECO:0000259" key="2">
    <source>
        <dbReference type="PROSITE" id="PS50943"/>
    </source>
</evidence>
<dbReference type="InterPro" id="IPR010982">
    <property type="entry name" value="Lambda_DNA-bd_dom_sf"/>
</dbReference>
<dbReference type="SMART" id="SM00530">
    <property type="entry name" value="HTH_XRE"/>
    <property type="match status" value="1"/>
</dbReference>
<reference evidence="3 5" key="1">
    <citation type="submission" date="2017-12" db="EMBL/GenBank/DDBJ databases">
        <title>Complete genome sequence of Herbivorax saccincola GGR1, a novel Cellulosome-producing hydrolytic bacterium in a thermophilic biogas plant, established by Illumina and Nanopore MinION sequencing.</title>
        <authorList>
            <person name="Pechtl A."/>
            <person name="Ruckert C."/>
            <person name="Koeck D.E."/>
            <person name="Maus I."/>
            <person name="Winkler A."/>
            <person name="Kalinowski J."/>
            <person name="Puhler A."/>
            <person name="Schwarz W.W."/>
            <person name="Zverlov V.V."/>
            <person name="Schluter A."/>
            <person name="Liebl W."/>
        </authorList>
    </citation>
    <scope>NUCLEOTIDE SEQUENCE [LARGE SCALE GENOMIC DNA]</scope>
    <source>
        <strain evidence="3">GGR1</strain>
        <strain evidence="5">SR1</strain>
    </source>
</reference>
<dbReference type="Proteomes" id="UP000233534">
    <property type="component" value="Chromosome"/>
</dbReference>
<evidence type="ECO:0000313" key="4">
    <source>
        <dbReference type="EMBL" id="PQQ66167.1"/>
    </source>
</evidence>
<dbReference type="Pfam" id="PF04014">
    <property type="entry name" value="MazE_antitoxin"/>
    <property type="match status" value="1"/>
</dbReference>
<protein>
    <submittedName>
        <fullName evidence="4">AbrB family transcriptional regulator</fullName>
    </submittedName>
    <submittedName>
        <fullName evidence="3">Helix-turn-helix protein</fullName>
    </submittedName>
</protein>
<dbReference type="SUPFAM" id="SSF89447">
    <property type="entry name" value="AbrB/MazE/MraZ-like"/>
    <property type="match status" value="1"/>
</dbReference>
<dbReference type="InterPro" id="IPR007159">
    <property type="entry name" value="SpoVT-AbrB_dom"/>
</dbReference>
<dbReference type="Proteomes" id="UP000239720">
    <property type="component" value="Unassembled WGS sequence"/>
</dbReference>
<proteinExistence type="predicted"/>
<dbReference type="GO" id="GO:0003677">
    <property type="term" value="F:DNA binding"/>
    <property type="evidence" value="ECO:0007669"/>
    <property type="project" value="UniProtKB-KW"/>
</dbReference>
<dbReference type="SUPFAM" id="SSF47413">
    <property type="entry name" value="lambda repressor-like DNA-binding domains"/>
    <property type="match status" value="1"/>
</dbReference>
<dbReference type="KEGG" id="hsc:HVS_14370"/>
<dbReference type="Gene3D" id="2.10.260.10">
    <property type="match status" value="1"/>
</dbReference>
<dbReference type="PANTHER" id="PTHR46558">
    <property type="entry name" value="TRACRIPTIONAL REGULATORY PROTEIN-RELATED-RELATED"/>
    <property type="match status" value="1"/>
</dbReference>
<keyword evidence="5" id="KW-1185">Reference proteome</keyword>
<dbReference type="InterPro" id="IPR001387">
    <property type="entry name" value="Cro/C1-type_HTH"/>
</dbReference>